<dbReference type="AlphaFoldDB" id="A0A9C6TIZ6"/>
<evidence type="ECO:0000313" key="2">
    <source>
        <dbReference type="RefSeq" id="XP_052111459.1"/>
    </source>
</evidence>
<name>A0A9C6TIZ6_ARADU</name>
<keyword evidence="1" id="KW-1185">Reference proteome</keyword>
<evidence type="ECO:0000313" key="1">
    <source>
        <dbReference type="Proteomes" id="UP000515211"/>
    </source>
</evidence>
<sequence length="187" mass="20604">MPLHRCHHATPRRRSSTLLLLIAKREIAVPRRRVRGSNCLTRARGARPLRRRSYFQPSSSLSFEPLSLEMPEEREMTRREKGVSHLRCCQSSCRRQKLPPPLRPAAVACSVTAPGGGSSSLCRRKTPLPPSRSTTVLVTIAGVGLPLPLEVAAEAAAKLVQRPPLLCFVVTVSIYISKTFALVFCSV</sequence>
<dbReference type="RefSeq" id="XP_052111459.1">
    <property type="nucleotide sequence ID" value="XM_052255499.1"/>
</dbReference>
<protein>
    <submittedName>
        <fullName evidence="2">Uncharacterized protein LOC107471018 isoform X1</fullName>
    </submittedName>
</protein>
<gene>
    <name evidence="2" type="primary">LOC107471018</name>
</gene>
<organism evidence="1 2">
    <name type="scientific">Arachis duranensis</name>
    <name type="common">Wild peanut</name>
    <dbReference type="NCBI Taxonomy" id="130453"/>
    <lineage>
        <taxon>Eukaryota</taxon>
        <taxon>Viridiplantae</taxon>
        <taxon>Streptophyta</taxon>
        <taxon>Embryophyta</taxon>
        <taxon>Tracheophyta</taxon>
        <taxon>Spermatophyta</taxon>
        <taxon>Magnoliopsida</taxon>
        <taxon>eudicotyledons</taxon>
        <taxon>Gunneridae</taxon>
        <taxon>Pentapetalae</taxon>
        <taxon>rosids</taxon>
        <taxon>fabids</taxon>
        <taxon>Fabales</taxon>
        <taxon>Fabaceae</taxon>
        <taxon>Papilionoideae</taxon>
        <taxon>50 kb inversion clade</taxon>
        <taxon>dalbergioids sensu lato</taxon>
        <taxon>Dalbergieae</taxon>
        <taxon>Pterocarpus clade</taxon>
        <taxon>Arachis</taxon>
    </lineage>
</organism>
<dbReference type="KEGG" id="adu:107471018"/>
<proteinExistence type="predicted"/>
<reference evidence="1" key="1">
    <citation type="journal article" date="2016" name="Nat. Genet.">
        <title>The genome sequences of Arachis duranensis and Arachis ipaensis, the diploid ancestors of cultivated peanut.</title>
        <authorList>
            <person name="Bertioli D.J."/>
            <person name="Cannon S.B."/>
            <person name="Froenicke L."/>
            <person name="Huang G."/>
            <person name="Farmer A.D."/>
            <person name="Cannon E.K."/>
            <person name="Liu X."/>
            <person name="Gao D."/>
            <person name="Clevenger J."/>
            <person name="Dash S."/>
            <person name="Ren L."/>
            <person name="Moretzsohn M.C."/>
            <person name="Shirasawa K."/>
            <person name="Huang W."/>
            <person name="Vidigal B."/>
            <person name="Abernathy B."/>
            <person name="Chu Y."/>
            <person name="Niederhuth C.E."/>
            <person name="Umale P."/>
            <person name="Araujo A.C."/>
            <person name="Kozik A."/>
            <person name="Kim K.D."/>
            <person name="Burow M.D."/>
            <person name="Varshney R.K."/>
            <person name="Wang X."/>
            <person name="Zhang X."/>
            <person name="Barkley N."/>
            <person name="Guimaraes P.M."/>
            <person name="Isobe S."/>
            <person name="Guo B."/>
            <person name="Liao B."/>
            <person name="Stalker H.T."/>
            <person name="Schmitz R.J."/>
            <person name="Scheffler B.E."/>
            <person name="Leal-Bertioli S.C."/>
            <person name="Xun X."/>
            <person name="Jackson S.A."/>
            <person name="Michelmore R."/>
            <person name="Ozias-Akins P."/>
        </authorList>
    </citation>
    <scope>NUCLEOTIDE SEQUENCE [LARGE SCALE GENOMIC DNA]</scope>
    <source>
        <strain evidence="1">cv. V14167</strain>
    </source>
</reference>
<accession>A0A9C6TIZ6</accession>
<dbReference type="Proteomes" id="UP000515211">
    <property type="component" value="Chromosome 10"/>
</dbReference>
<reference evidence="2" key="2">
    <citation type="submission" date="2025-08" db="UniProtKB">
        <authorList>
            <consortium name="RefSeq"/>
        </authorList>
    </citation>
    <scope>IDENTIFICATION</scope>
    <source>
        <tissue evidence="2">Whole plant</tissue>
    </source>
</reference>
<dbReference type="GeneID" id="107471018"/>